<feature type="transmembrane region" description="Helical" evidence="1">
    <location>
        <begin position="12"/>
        <end position="32"/>
    </location>
</feature>
<evidence type="ECO:0008006" key="4">
    <source>
        <dbReference type="Google" id="ProtNLM"/>
    </source>
</evidence>
<evidence type="ECO:0000313" key="2">
    <source>
        <dbReference type="EMBL" id="KAB8036781.1"/>
    </source>
</evidence>
<evidence type="ECO:0000256" key="1">
    <source>
        <dbReference type="SAM" id="Phobius"/>
    </source>
</evidence>
<dbReference type="AlphaFoldDB" id="A0A6N6VUK6"/>
<keyword evidence="1" id="KW-0812">Transmembrane</keyword>
<feature type="transmembrane region" description="Helical" evidence="1">
    <location>
        <begin position="97"/>
        <end position="114"/>
    </location>
</feature>
<feature type="transmembrane region" description="Helical" evidence="1">
    <location>
        <begin position="291"/>
        <end position="307"/>
    </location>
</feature>
<dbReference type="Proteomes" id="UP000437748">
    <property type="component" value="Unassembled WGS sequence"/>
</dbReference>
<feature type="transmembrane region" description="Helical" evidence="1">
    <location>
        <begin position="182"/>
        <end position="211"/>
    </location>
</feature>
<feature type="transmembrane region" description="Helical" evidence="1">
    <location>
        <begin position="342"/>
        <end position="362"/>
    </location>
</feature>
<gene>
    <name evidence="2" type="ORF">GCL60_13130</name>
</gene>
<organism evidence="2 3">
    <name type="scientific">Silvanigrella paludirubra</name>
    <dbReference type="NCBI Taxonomy" id="2499159"/>
    <lineage>
        <taxon>Bacteria</taxon>
        <taxon>Pseudomonadati</taxon>
        <taxon>Bdellovibrionota</taxon>
        <taxon>Oligoflexia</taxon>
        <taxon>Silvanigrellales</taxon>
        <taxon>Silvanigrellaceae</taxon>
        <taxon>Silvanigrella</taxon>
    </lineage>
</organism>
<feature type="transmembrane region" description="Helical" evidence="1">
    <location>
        <begin position="64"/>
        <end position="85"/>
    </location>
</feature>
<comment type="caution">
    <text evidence="2">The sequence shown here is derived from an EMBL/GenBank/DDBJ whole genome shotgun (WGS) entry which is preliminary data.</text>
</comment>
<dbReference type="OrthoDB" id="9828563at2"/>
<proteinExistence type="predicted"/>
<sequence>MFSSFKNEGNRKNIIILFLSFSIFIFAYISFINGINNHYAMFYDQTRDWRIASNSSLNLTGTQIATGGTSFGPIFYWILHFIYHYIGPFFNYLPHTAVYGMGFISALSYSFLFYVFSKNFYSSIIFIFGIFILYITSPIISSIGSTSWNPNLAAAFVNFSFGMGILFKIFDNGFTNQNRMIFILYVIITWFSVQCHSPALFFVFASFLFVFLKTNGKNLKIKFVLYIIILIFILQIPHLIHLYQNLNVINDYNRGTSKAFERFFLFQGAYGQGFLFIFEASFNILFKQSKLYPFILVYLYLLFVFIFKKEARTSLTKFSFLFILISYHCYSSLPPATRSDYLLLSSVFPLSLSPLILAYHYFIFPKNLKYFIQIISVIAIIYFVPTRISQKDSGFDYYKTIVSSSRQIFDSHKEIKDIVYPKFHLPLDTTLVYEGFGGKVNKQSNIVAYVDMNGQITYK</sequence>
<dbReference type="EMBL" id="WFLM01000005">
    <property type="protein sequence ID" value="KAB8036781.1"/>
    <property type="molecule type" value="Genomic_DNA"/>
</dbReference>
<keyword evidence="1" id="KW-1133">Transmembrane helix</keyword>
<dbReference type="RefSeq" id="WP_153421196.1">
    <property type="nucleotide sequence ID" value="NZ_WFLM01000005.1"/>
</dbReference>
<feature type="transmembrane region" description="Helical" evidence="1">
    <location>
        <begin position="223"/>
        <end position="243"/>
    </location>
</feature>
<keyword evidence="1" id="KW-0472">Membrane</keyword>
<accession>A0A6N6VUK6</accession>
<keyword evidence="3" id="KW-1185">Reference proteome</keyword>
<feature type="transmembrane region" description="Helical" evidence="1">
    <location>
        <begin position="120"/>
        <end position="140"/>
    </location>
</feature>
<feature type="transmembrane region" description="Helical" evidence="1">
    <location>
        <begin position="263"/>
        <end position="284"/>
    </location>
</feature>
<evidence type="ECO:0000313" key="3">
    <source>
        <dbReference type="Proteomes" id="UP000437748"/>
    </source>
</evidence>
<feature type="transmembrane region" description="Helical" evidence="1">
    <location>
        <begin position="313"/>
        <end position="330"/>
    </location>
</feature>
<feature type="transmembrane region" description="Helical" evidence="1">
    <location>
        <begin position="152"/>
        <end position="170"/>
    </location>
</feature>
<reference evidence="2 3" key="1">
    <citation type="submission" date="2019-10" db="EMBL/GenBank/DDBJ databases">
        <title>New species of Slilvanegrellaceae.</title>
        <authorList>
            <person name="Pitt A."/>
            <person name="Hahn M.W."/>
        </authorList>
    </citation>
    <scope>NUCLEOTIDE SEQUENCE [LARGE SCALE GENOMIC DNA]</scope>
    <source>
        <strain evidence="2 3">SP-Ram-0.45-NSY-1</strain>
    </source>
</reference>
<protein>
    <recommendedName>
        <fullName evidence="4">Glycosyltransferase RgtA/B/C/D-like domain-containing protein</fullName>
    </recommendedName>
</protein>
<feature type="transmembrane region" description="Helical" evidence="1">
    <location>
        <begin position="368"/>
        <end position="385"/>
    </location>
</feature>
<name>A0A6N6VUK6_9BACT</name>